<feature type="region of interest" description="Disordered" evidence="1">
    <location>
        <begin position="1"/>
        <end position="28"/>
    </location>
</feature>
<name>A0A822XTH1_NELNU</name>
<proteinExistence type="predicted"/>
<dbReference type="InterPro" id="IPR036417">
    <property type="entry name" value="TMV-like_coat_sf"/>
</dbReference>
<dbReference type="AlphaFoldDB" id="A0A822XTH1"/>
<organism evidence="2 3">
    <name type="scientific">Nelumbo nucifera</name>
    <name type="common">Sacred lotus</name>
    <dbReference type="NCBI Taxonomy" id="4432"/>
    <lineage>
        <taxon>Eukaryota</taxon>
        <taxon>Viridiplantae</taxon>
        <taxon>Streptophyta</taxon>
        <taxon>Embryophyta</taxon>
        <taxon>Tracheophyta</taxon>
        <taxon>Spermatophyta</taxon>
        <taxon>Magnoliopsida</taxon>
        <taxon>Proteales</taxon>
        <taxon>Nelumbonaceae</taxon>
        <taxon>Nelumbo</taxon>
    </lineage>
</organism>
<dbReference type="Proteomes" id="UP000607653">
    <property type="component" value="Unassembled WGS sequence"/>
</dbReference>
<evidence type="ECO:0000313" key="2">
    <source>
        <dbReference type="EMBL" id="DAD23690.1"/>
    </source>
</evidence>
<protein>
    <submittedName>
        <fullName evidence="2">Uncharacterized protein</fullName>
    </submittedName>
</protein>
<dbReference type="Pfam" id="PF00721">
    <property type="entry name" value="TMV_coat"/>
    <property type="match status" value="1"/>
</dbReference>
<sequence>MDNLSRSEGSSSSSNQSGSERSNSEGEELKVMDDQIGLALGLEANGEATGYHVPRILRFRSCDAVPPSSTPGYHPILSVNYAEAHCWVAYKSLLSVLREAMVGFVDHSSVVMLQLKLKELMMRSPCPFSSNRRFPAGEVYVCLDRLPFIDLMWKLHRASTLLSSSSHDDNITSYYKAIREAMRLLSKDSEGPFPLLFSRSIFESYFLLRWIEETGTDSHIN</sequence>
<gene>
    <name evidence="2" type="ORF">HUJ06_025153</name>
</gene>
<dbReference type="InterPro" id="IPR001337">
    <property type="entry name" value="TMV-like_coat"/>
</dbReference>
<dbReference type="EMBL" id="DUZY01000001">
    <property type="protein sequence ID" value="DAD23690.1"/>
    <property type="molecule type" value="Genomic_DNA"/>
</dbReference>
<reference evidence="2 3" key="1">
    <citation type="journal article" date="2020" name="Mol. Biol. Evol.">
        <title>Distinct Expression and Methylation Patterns for Genes with Different Fates following a Single Whole-Genome Duplication in Flowering Plants.</title>
        <authorList>
            <person name="Shi T."/>
            <person name="Rahmani R.S."/>
            <person name="Gugger P.F."/>
            <person name="Wang M."/>
            <person name="Li H."/>
            <person name="Zhang Y."/>
            <person name="Li Z."/>
            <person name="Wang Q."/>
            <person name="Van de Peer Y."/>
            <person name="Marchal K."/>
            <person name="Chen J."/>
        </authorList>
    </citation>
    <scope>NUCLEOTIDE SEQUENCE [LARGE SCALE GENOMIC DNA]</scope>
    <source>
        <tissue evidence="2">Leaf</tissue>
    </source>
</reference>
<dbReference type="GO" id="GO:0005198">
    <property type="term" value="F:structural molecule activity"/>
    <property type="evidence" value="ECO:0007669"/>
    <property type="project" value="InterPro"/>
</dbReference>
<dbReference type="SUPFAM" id="SSF47195">
    <property type="entry name" value="TMV-like viral coat proteins"/>
    <property type="match status" value="1"/>
</dbReference>
<comment type="caution">
    <text evidence="2">The sequence shown here is derived from an EMBL/GenBank/DDBJ whole genome shotgun (WGS) entry which is preliminary data.</text>
</comment>
<keyword evidence="3" id="KW-1185">Reference proteome</keyword>
<evidence type="ECO:0000256" key="1">
    <source>
        <dbReference type="SAM" id="MobiDB-lite"/>
    </source>
</evidence>
<accession>A0A822XTH1</accession>
<feature type="compositionally biased region" description="Low complexity" evidence="1">
    <location>
        <begin position="1"/>
        <end position="21"/>
    </location>
</feature>
<evidence type="ECO:0000313" key="3">
    <source>
        <dbReference type="Proteomes" id="UP000607653"/>
    </source>
</evidence>